<evidence type="ECO:0000313" key="15">
    <source>
        <dbReference type="Proteomes" id="UP000466554"/>
    </source>
</evidence>
<evidence type="ECO:0000259" key="13">
    <source>
        <dbReference type="PROSITE" id="PS50850"/>
    </source>
</evidence>
<feature type="transmembrane region" description="Helical" evidence="12">
    <location>
        <begin position="348"/>
        <end position="370"/>
    </location>
</feature>
<organism evidence="14 15">
    <name type="scientific">Mycolicibacterium parafortuitum</name>
    <name type="common">Mycobacterium parafortuitum</name>
    <dbReference type="NCBI Taxonomy" id="39692"/>
    <lineage>
        <taxon>Bacteria</taxon>
        <taxon>Bacillati</taxon>
        <taxon>Actinomycetota</taxon>
        <taxon>Actinomycetes</taxon>
        <taxon>Mycobacteriales</taxon>
        <taxon>Mycobacteriaceae</taxon>
        <taxon>Mycolicibacterium</taxon>
    </lineage>
</organism>
<evidence type="ECO:0000256" key="2">
    <source>
        <dbReference type="ARBA" id="ARBA00008240"/>
    </source>
</evidence>
<dbReference type="PROSITE" id="PS50850">
    <property type="entry name" value="MFS"/>
    <property type="match status" value="1"/>
</dbReference>
<keyword evidence="4" id="KW-1003">Cell membrane</keyword>
<dbReference type="Gene3D" id="1.20.1250.20">
    <property type="entry name" value="MFS general substrate transporter like domains"/>
    <property type="match status" value="1"/>
</dbReference>
<name>A0A7I7UCL1_MYCPF</name>
<dbReference type="InterPro" id="IPR036259">
    <property type="entry name" value="MFS_trans_sf"/>
</dbReference>
<evidence type="ECO:0000256" key="7">
    <source>
        <dbReference type="ARBA" id="ARBA00022989"/>
    </source>
</evidence>
<keyword evidence="3" id="KW-0813">Transport</keyword>
<comment type="subcellular location">
    <subcellularLocation>
        <location evidence="1">Cell membrane</location>
        <topology evidence="1">Multi-pass membrane protein</topology>
    </subcellularLocation>
</comment>
<feature type="transmembrane region" description="Helical" evidence="12">
    <location>
        <begin position="382"/>
        <end position="404"/>
    </location>
</feature>
<evidence type="ECO:0000256" key="10">
    <source>
        <dbReference type="ARBA" id="ARBA00039918"/>
    </source>
</evidence>
<dbReference type="InterPro" id="IPR005828">
    <property type="entry name" value="MFS_sugar_transport-like"/>
</dbReference>
<keyword evidence="6" id="KW-0769">Symport</keyword>
<feature type="transmembrane region" description="Helical" evidence="12">
    <location>
        <begin position="324"/>
        <end position="342"/>
    </location>
</feature>
<dbReference type="Proteomes" id="UP000466554">
    <property type="component" value="Chromosome"/>
</dbReference>
<dbReference type="GO" id="GO:0015293">
    <property type="term" value="F:symporter activity"/>
    <property type="evidence" value="ECO:0007669"/>
    <property type="project" value="UniProtKB-KW"/>
</dbReference>
<evidence type="ECO:0000256" key="11">
    <source>
        <dbReference type="SAM" id="MobiDB-lite"/>
    </source>
</evidence>
<keyword evidence="5 12" id="KW-0812">Transmembrane</keyword>
<feature type="transmembrane region" description="Helical" evidence="12">
    <location>
        <begin position="173"/>
        <end position="197"/>
    </location>
</feature>
<dbReference type="InterPro" id="IPR011701">
    <property type="entry name" value="MFS"/>
</dbReference>
<evidence type="ECO:0000256" key="8">
    <source>
        <dbReference type="ARBA" id="ARBA00023136"/>
    </source>
</evidence>
<dbReference type="RefSeq" id="WP_163769201.1">
    <property type="nucleotide sequence ID" value="NZ_AP022598.1"/>
</dbReference>
<feature type="transmembrane region" description="Helical" evidence="12">
    <location>
        <begin position="71"/>
        <end position="95"/>
    </location>
</feature>
<evidence type="ECO:0000256" key="4">
    <source>
        <dbReference type="ARBA" id="ARBA00022475"/>
    </source>
</evidence>
<comment type="function">
    <text evidence="9">May be a proton symporter involved in the uptake of osmolytes such as proline and glycine betaine.</text>
</comment>
<feature type="transmembrane region" description="Helical" evidence="12">
    <location>
        <begin position="203"/>
        <end position="225"/>
    </location>
</feature>
<feature type="region of interest" description="Disordered" evidence="11">
    <location>
        <begin position="1"/>
        <end position="30"/>
    </location>
</feature>
<gene>
    <name evidence="14" type="ORF">MPRF_55520</name>
</gene>
<dbReference type="PANTHER" id="PTHR43045">
    <property type="entry name" value="SHIKIMATE TRANSPORTER"/>
    <property type="match status" value="1"/>
</dbReference>
<reference evidence="14 15" key="1">
    <citation type="journal article" date="2019" name="Emerg. Microbes Infect.">
        <title>Comprehensive subspecies identification of 175 nontuberculous mycobacteria species based on 7547 genomic profiles.</title>
        <authorList>
            <person name="Matsumoto Y."/>
            <person name="Kinjo T."/>
            <person name="Motooka D."/>
            <person name="Nabeya D."/>
            <person name="Jung N."/>
            <person name="Uechi K."/>
            <person name="Horii T."/>
            <person name="Iida T."/>
            <person name="Fujita J."/>
            <person name="Nakamura S."/>
        </authorList>
    </citation>
    <scope>NUCLEOTIDE SEQUENCE [LARGE SCALE GENOMIC DNA]</scope>
    <source>
        <strain evidence="14 15">JCM 6367</strain>
    </source>
</reference>
<dbReference type="PANTHER" id="PTHR43045:SF1">
    <property type="entry name" value="SHIKIMATE TRANSPORTER"/>
    <property type="match status" value="1"/>
</dbReference>
<dbReference type="FunFam" id="1.20.1250.20:FF:000001">
    <property type="entry name" value="Dicarboxylate MFS transporter"/>
    <property type="match status" value="1"/>
</dbReference>
<sequence length="461" mass="49127">MSIIDSNPPGSGPPDHGPSDSGPAGTPERTPKKAALASFMGSAVEYYDFFVFGFVAALVFPKVFFPEGNDTVALAQSFATLGVAYIARPVGAFVIGHFGDRIGRRNVLMFTLILMGVSTFAIGCLPTYDTAGVLAPILLVTCRLLQGFSAAGEQAGASSLTLEHSPDNQRAFFTSWTLTGTQGGLILASLVVIPIVALPDEDLYSWGWRVPFWLSAFVVVVAYFIRRRLHETPEFEDAKSKGTIARMPLKPLMRNHWRDVLRVILCAFIAAVSTVFANLAIAYGKKMGLDSDVTLWLVVVANIVALGTQPLFGKLADRIGRKPVYIYGALSSAVLMPFYLLSMSSGNTLLMFALAIATFSFGYAAANAVWPSFYGEMFSTRVRFSGLAIGTQLGFLVAGFAPAIVTALGGVEEGGWVVITIFTAVVCLIAAGAALTAKETKDVPTALLGRAPGSARELVDH</sequence>
<feature type="transmembrane region" description="Helical" evidence="12">
    <location>
        <begin position="416"/>
        <end position="437"/>
    </location>
</feature>
<evidence type="ECO:0000256" key="5">
    <source>
        <dbReference type="ARBA" id="ARBA00022692"/>
    </source>
</evidence>
<protein>
    <recommendedName>
        <fullName evidence="10">Putative proline/betaine transporter</fullName>
    </recommendedName>
</protein>
<dbReference type="AlphaFoldDB" id="A0A7I7UCL1"/>
<evidence type="ECO:0000256" key="3">
    <source>
        <dbReference type="ARBA" id="ARBA00022448"/>
    </source>
</evidence>
<dbReference type="Pfam" id="PF07690">
    <property type="entry name" value="MFS_1"/>
    <property type="match status" value="1"/>
</dbReference>
<comment type="similarity">
    <text evidence="2">Belongs to the major facilitator superfamily. Metabolite:H+ Symporter (MHS) family (TC 2.A.1.6) family.</text>
</comment>
<feature type="transmembrane region" description="Helical" evidence="12">
    <location>
        <begin position="293"/>
        <end position="312"/>
    </location>
</feature>
<dbReference type="SUPFAM" id="SSF103473">
    <property type="entry name" value="MFS general substrate transporter"/>
    <property type="match status" value="1"/>
</dbReference>
<feature type="transmembrane region" description="Helical" evidence="12">
    <location>
        <begin position="107"/>
        <end position="128"/>
    </location>
</feature>
<accession>A0A7I7UCL1</accession>
<evidence type="ECO:0000256" key="6">
    <source>
        <dbReference type="ARBA" id="ARBA00022847"/>
    </source>
</evidence>
<evidence type="ECO:0000256" key="12">
    <source>
        <dbReference type="SAM" id="Phobius"/>
    </source>
</evidence>
<keyword evidence="7 12" id="KW-1133">Transmembrane helix</keyword>
<proteinExistence type="inferred from homology"/>
<feature type="transmembrane region" description="Helical" evidence="12">
    <location>
        <begin position="46"/>
        <end position="65"/>
    </location>
</feature>
<feature type="transmembrane region" description="Helical" evidence="12">
    <location>
        <begin position="260"/>
        <end position="281"/>
    </location>
</feature>
<keyword evidence="8 12" id="KW-0472">Membrane</keyword>
<dbReference type="EMBL" id="AP022598">
    <property type="protein sequence ID" value="BBY78653.1"/>
    <property type="molecule type" value="Genomic_DNA"/>
</dbReference>
<dbReference type="Pfam" id="PF00083">
    <property type="entry name" value="Sugar_tr"/>
    <property type="match status" value="1"/>
</dbReference>
<dbReference type="InterPro" id="IPR020846">
    <property type="entry name" value="MFS_dom"/>
</dbReference>
<evidence type="ECO:0000256" key="9">
    <source>
        <dbReference type="ARBA" id="ARBA00037295"/>
    </source>
</evidence>
<evidence type="ECO:0000313" key="14">
    <source>
        <dbReference type="EMBL" id="BBY78653.1"/>
    </source>
</evidence>
<evidence type="ECO:0000256" key="1">
    <source>
        <dbReference type="ARBA" id="ARBA00004651"/>
    </source>
</evidence>
<dbReference type="GO" id="GO:0005886">
    <property type="term" value="C:plasma membrane"/>
    <property type="evidence" value="ECO:0007669"/>
    <property type="project" value="UniProtKB-SubCell"/>
</dbReference>
<dbReference type="CDD" id="cd17369">
    <property type="entry name" value="MFS_ShiA_like"/>
    <property type="match status" value="1"/>
</dbReference>
<feature type="domain" description="Major facilitator superfamily (MFS) profile" evidence="13">
    <location>
        <begin position="34"/>
        <end position="441"/>
    </location>
</feature>